<accession>A0A246B7I8</accession>
<dbReference type="InterPro" id="IPR012910">
    <property type="entry name" value="Plug_dom"/>
</dbReference>
<feature type="domain" description="TonB-dependent receptor-like beta-barrel" evidence="11">
    <location>
        <begin position="217"/>
        <end position="611"/>
    </location>
</feature>
<dbReference type="Gene3D" id="2.40.170.20">
    <property type="entry name" value="TonB-dependent receptor, beta-barrel domain"/>
    <property type="match status" value="1"/>
</dbReference>
<dbReference type="InterPro" id="IPR000531">
    <property type="entry name" value="Beta-barrel_TonB"/>
</dbReference>
<sequence length="637" mass="71905">MKKRLIFVGAMLVVSSSIFAQQENETQIEEITIASKTKQQLYKTGKNVQLITEKDLEKYKGQDLPNVLNQIAGFQITGNQNNNQEPKSLKIRGGKSANVLILIDGVPLKDVTGNDYVVSDLRLIALENIESLEILNGASSVLYGSNATVSVINIKTKKSSDKKIEGLLGARAGSFSTFAQNALVKGKINQFNYQVSGFNEKSQGLSSAEGENFEKDGFEKQNINANFGYATENFNININGGWNHHLFSYDEGAFTDGKYRSDDQQSYIGGNANYKYKNGEITLNTRFSGNERLGQNFVGNEYQDQFSYTGRNFFTELFNHYKFSENISFTAGIQFEDQKMGAKSLPWGATSLVEDLNRNDTKTNTFDAFANVNLKYQFLNLDAGARMTDHSKFGNHWVYSVNPYILKELETLYFKVGYSYSTAFIAPTLYQNYGSLPYVLANFDLKPETNSSHEIDLSLGKKDQSIVFNASLFQRSEKDAFAYETVDFTTFAGQYKNVGDNKVKGFELGLKYQLNEMINFGGNFSFVEKDKEATMLRQPKQRVNSFLEILPFASTRINLSHQFVSKRMDSYYNSATFAVDRVELESYNLFNLNINQKINSKIEGYLNIGNLFNTSYVDVVGFTTKPRNYTVGVNYKF</sequence>
<dbReference type="InterPro" id="IPR036942">
    <property type="entry name" value="Beta-barrel_TonB_sf"/>
</dbReference>
<evidence type="ECO:0000256" key="10">
    <source>
        <dbReference type="SAM" id="SignalP"/>
    </source>
</evidence>
<keyword evidence="6 8" id="KW-0472">Membrane</keyword>
<dbReference type="RefSeq" id="WP_088264802.1">
    <property type="nucleotide sequence ID" value="NZ_JASZ02000030.1"/>
</dbReference>
<evidence type="ECO:0000256" key="6">
    <source>
        <dbReference type="ARBA" id="ARBA00023136"/>
    </source>
</evidence>
<keyword evidence="13" id="KW-0675">Receptor</keyword>
<dbReference type="InterPro" id="IPR039426">
    <property type="entry name" value="TonB-dep_rcpt-like"/>
</dbReference>
<evidence type="ECO:0000256" key="7">
    <source>
        <dbReference type="ARBA" id="ARBA00023237"/>
    </source>
</evidence>
<evidence type="ECO:0000256" key="3">
    <source>
        <dbReference type="ARBA" id="ARBA00022452"/>
    </source>
</evidence>
<keyword evidence="2 8" id="KW-0813">Transport</keyword>
<keyword evidence="7 8" id="KW-0998">Cell outer membrane</keyword>
<keyword evidence="4 8" id="KW-0812">Transmembrane</keyword>
<keyword evidence="3 8" id="KW-1134">Transmembrane beta strand</keyword>
<dbReference type="PANTHER" id="PTHR30069:SF28">
    <property type="entry name" value="TONB-DEPENDENT RECEPTOR YNCD-RELATED"/>
    <property type="match status" value="1"/>
</dbReference>
<evidence type="ECO:0000256" key="2">
    <source>
        <dbReference type="ARBA" id="ARBA00022448"/>
    </source>
</evidence>
<evidence type="ECO:0000259" key="11">
    <source>
        <dbReference type="Pfam" id="PF00593"/>
    </source>
</evidence>
<comment type="similarity">
    <text evidence="8 9">Belongs to the TonB-dependent receptor family.</text>
</comment>
<dbReference type="Gene3D" id="2.170.130.10">
    <property type="entry name" value="TonB-dependent receptor, plug domain"/>
    <property type="match status" value="1"/>
</dbReference>
<dbReference type="InterPro" id="IPR037066">
    <property type="entry name" value="Plug_dom_sf"/>
</dbReference>
<feature type="domain" description="TonB-dependent receptor plug" evidence="12">
    <location>
        <begin position="42"/>
        <end position="148"/>
    </location>
</feature>
<organism evidence="13 14">
    <name type="scientific">Kaistella haifensis DSM 19056</name>
    <dbReference type="NCBI Taxonomy" id="1450526"/>
    <lineage>
        <taxon>Bacteria</taxon>
        <taxon>Pseudomonadati</taxon>
        <taxon>Bacteroidota</taxon>
        <taxon>Flavobacteriia</taxon>
        <taxon>Flavobacteriales</taxon>
        <taxon>Weeksellaceae</taxon>
        <taxon>Chryseobacterium group</taxon>
        <taxon>Kaistella</taxon>
    </lineage>
</organism>
<feature type="chain" id="PRO_5012037866" evidence="10">
    <location>
        <begin position="21"/>
        <end position="637"/>
    </location>
</feature>
<evidence type="ECO:0000256" key="5">
    <source>
        <dbReference type="ARBA" id="ARBA00023077"/>
    </source>
</evidence>
<dbReference type="Proteomes" id="UP000197587">
    <property type="component" value="Unassembled WGS sequence"/>
</dbReference>
<evidence type="ECO:0000256" key="9">
    <source>
        <dbReference type="RuleBase" id="RU003357"/>
    </source>
</evidence>
<dbReference type="SUPFAM" id="SSF56935">
    <property type="entry name" value="Porins"/>
    <property type="match status" value="1"/>
</dbReference>
<evidence type="ECO:0000313" key="13">
    <source>
        <dbReference type="EMBL" id="OWK97367.1"/>
    </source>
</evidence>
<dbReference type="GO" id="GO:0009279">
    <property type="term" value="C:cell outer membrane"/>
    <property type="evidence" value="ECO:0007669"/>
    <property type="project" value="UniProtKB-SubCell"/>
</dbReference>
<name>A0A246B7I8_9FLAO</name>
<dbReference type="GO" id="GO:0044718">
    <property type="term" value="P:siderophore transmembrane transport"/>
    <property type="evidence" value="ECO:0007669"/>
    <property type="project" value="TreeGrafter"/>
</dbReference>
<dbReference type="Pfam" id="PF00593">
    <property type="entry name" value="TonB_dep_Rec_b-barrel"/>
    <property type="match status" value="1"/>
</dbReference>
<dbReference type="GO" id="GO:0015344">
    <property type="term" value="F:siderophore uptake transmembrane transporter activity"/>
    <property type="evidence" value="ECO:0007669"/>
    <property type="project" value="TreeGrafter"/>
</dbReference>
<evidence type="ECO:0000256" key="1">
    <source>
        <dbReference type="ARBA" id="ARBA00004571"/>
    </source>
</evidence>
<dbReference type="AlphaFoldDB" id="A0A246B7I8"/>
<evidence type="ECO:0000259" key="12">
    <source>
        <dbReference type="Pfam" id="PF07715"/>
    </source>
</evidence>
<reference evidence="13 14" key="2">
    <citation type="submission" date="2017-05" db="EMBL/GenBank/DDBJ databases">
        <title>Genome of Chryseobacterium haifense.</title>
        <authorList>
            <person name="Newman J.D."/>
        </authorList>
    </citation>
    <scope>NUCLEOTIDE SEQUENCE [LARGE SCALE GENOMIC DNA]</scope>
    <source>
        <strain evidence="13 14">DSM 19056</strain>
    </source>
</reference>
<comment type="caution">
    <text evidence="13">The sequence shown here is derived from an EMBL/GenBank/DDBJ whole genome shotgun (WGS) entry which is preliminary data.</text>
</comment>
<feature type="signal peptide" evidence="10">
    <location>
        <begin position="1"/>
        <end position="20"/>
    </location>
</feature>
<gene>
    <name evidence="13" type="ORF">AP75_11595</name>
</gene>
<dbReference type="Pfam" id="PF07715">
    <property type="entry name" value="Plug"/>
    <property type="match status" value="1"/>
</dbReference>
<keyword evidence="14" id="KW-1185">Reference proteome</keyword>
<evidence type="ECO:0000256" key="4">
    <source>
        <dbReference type="ARBA" id="ARBA00022692"/>
    </source>
</evidence>
<evidence type="ECO:0000256" key="8">
    <source>
        <dbReference type="PROSITE-ProRule" id="PRU01360"/>
    </source>
</evidence>
<proteinExistence type="inferred from homology"/>
<keyword evidence="10" id="KW-0732">Signal</keyword>
<dbReference type="PROSITE" id="PS52016">
    <property type="entry name" value="TONB_DEPENDENT_REC_3"/>
    <property type="match status" value="1"/>
</dbReference>
<protein>
    <submittedName>
        <fullName evidence="13">TonB-dependent receptor</fullName>
    </submittedName>
</protein>
<evidence type="ECO:0000313" key="14">
    <source>
        <dbReference type="Proteomes" id="UP000197587"/>
    </source>
</evidence>
<reference evidence="13 14" key="1">
    <citation type="submission" date="2014-01" db="EMBL/GenBank/DDBJ databases">
        <authorList>
            <consortium name="Genome Consortium for Active Teaching"/>
            <person name="Sontag T.C."/>
            <person name="Newman J.D."/>
        </authorList>
    </citation>
    <scope>NUCLEOTIDE SEQUENCE [LARGE SCALE GENOMIC DNA]</scope>
    <source>
        <strain evidence="13 14">DSM 19056</strain>
    </source>
</reference>
<dbReference type="EMBL" id="JASZ02000030">
    <property type="protein sequence ID" value="OWK97367.1"/>
    <property type="molecule type" value="Genomic_DNA"/>
</dbReference>
<comment type="subcellular location">
    <subcellularLocation>
        <location evidence="1 8">Cell outer membrane</location>
        <topology evidence="1 8">Multi-pass membrane protein</topology>
    </subcellularLocation>
</comment>
<dbReference type="PANTHER" id="PTHR30069">
    <property type="entry name" value="TONB-DEPENDENT OUTER MEMBRANE RECEPTOR"/>
    <property type="match status" value="1"/>
</dbReference>
<keyword evidence="5 9" id="KW-0798">TonB box</keyword>